<evidence type="ECO:0000313" key="5">
    <source>
        <dbReference type="Proteomes" id="UP000578112"/>
    </source>
</evidence>
<reference evidence="4 5" key="1">
    <citation type="submission" date="2020-08" db="EMBL/GenBank/DDBJ databases">
        <title>Sequencing the genomes of 1000 actinobacteria strains.</title>
        <authorList>
            <person name="Klenk H.-P."/>
        </authorList>
    </citation>
    <scope>NUCLEOTIDE SEQUENCE [LARGE SCALE GENOMIC DNA]</scope>
    <source>
        <strain evidence="4 5">DSM 43149</strain>
    </source>
</reference>
<dbReference type="AlphaFoldDB" id="A0A7W7MNE5"/>
<dbReference type="SUPFAM" id="SSF56784">
    <property type="entry name" value="HAD-like"/>
    <property type="match status" value="1"/>
</dbReference>
<dbReference type="InterPro" id="IPR006439">
    <property type="entry name" value="HAD-SF_hydro_IA"/>
</dbReference>
<name>A0A7W7MNE5_9ACTN</name>
<evidence type="ECO:0000256" key="2">
    <source>
        <dbReference type="ARBA" id="ARBA00022801"/>
    </source>
</evidence>
<evidence type="ECO:0000313" key="4">
    <source>
        <dbReference type="EMBL" id="MBB4760911.1"/>
    </source>
</evidence>
<dbReference type="GO" id="GO:0016787">
    <property type="term" value="F:hydrolase activity"/>
    <property type="evidence" value="ECO:0007669"/>
    <property type="project" value="UniProtKB-KW"/>
</dbReference>
<organism evidence="4 5">
    <name type="scientific">Actinoplanes digitatis</name>
    <dbReference type="NCBI Taxonomy" id="1868"/>
    <lineage>
        <taxon>Bacteria</taxon>
        <taxon>Bacillati</taxon>
        <taxon>Actinomycetota</taxon>
        <taxon>Actinomycetes</taxon>
        <taxon>Micromonosporales</taxon>
        <taxon>Micromonosporaceae</taxon>
        <taxon>Actinoplanes</taxon>
    </lineage>
</organism>
<comment type="caution">
    <text evidence="4">The sequence shown here is derived from an EMBL/GenBank/DDBJ whole genome shotgun (WGS) entry which is preliminary data.</text>
</comment>
<dbReference type="RefSeq" id="WP_239087525.1">
    <property type="nucleotide sequence ID" value="NZ_BOMK01000035.1"/>
</dbReference>
<dbReference type="SFLD" id="SFLDG01129">
    <property type="entry name" value="C1.5:_HAD__Beta-PGM__Phosphata"/>
    <property type="match status" value="1"/>
</dbReference>
<dbReference type="InterPro" id="IPR051400">
    <property type="entry name" value="HAD-like_hydrolase"/>
</dbReference>
<proteinExistence type="predicted"/>
<dbReference type="InterPro" id="IPR036412">
    <property type="entry name" value="HAD-like_sf"/>
</dbReference>
<dbReference type="SFLD" id="SFLDS00003">
    <property type="entry name" value="Haloacid_Dehalogenase"/>
    <property type="match status" value="1"/>
</dbReference>
<dbReference type="Gene3D" id="3.40.50.1000">
    <property type="entry name" value="HAD superfamily/HAD-like"/>
    <property type="match status" value="1"/>
</dbReference>
<comment type="cofactor">
    <cofactor evidence="1">
        <name>Mg(2+)</name>
        <dbReference type="ChEBI" id="CHEBI:18420"/>
    </cofactor>
</comment>
<dbReference type="PANTHER" id="PTHR46470">
    <property type="entry name" value="N-ACYLNEURAMINATE-9-PHOSPHATASE"/>
    <property type="match status" value="1"/>
</dbReference>
<accession>A0A7W7MNE5</accession>
<dbReference type="PANTHER" id="PTHR46470:SF4">
    <property type="entry name" value="5-AMINO-6-(5-PHOSPHO-D-RIBITYLAMINO)URACIL PHOSPHATASE YIGB"/>
    <property type="match status" value="1"/>
</dbReference>
<dbReference type="Pfam" id="PF00702">
    <property type="entry name" value="Hydrolase"/>
    <property type="match status" value="1"/>
</dbReference>
<keyword evidence="5" id="KW-1185">Reference proteome</keyword>
<evidence type="ECO:0000256" key="3">
    <source>
        <dbReference type="ARBA" id="ARBA00022842"/>
    </source>
</evidence>
<dbReference type="Gene3D" id="1.20.120.1600">
    <property type="match status" value="1"/>
</dbReference>
<dbReference type="NCBIfam" id="TIGR01549">
    <property type="entry name" value="HAD-SF-IA-v1"/>
    <property type="match status" value="1"/>
</dbReference>
<dbReference type="GO" id="GO:0044281">
    <property type="term" value="P:small molecule metabolic process"/>
    <property type="evidence" value="ECO:0007669"/>
    <property type="project" value="UniProtKB-ARBA"/>
</dbReference>
<dbReference type="EMBL" id="JACHNH010000001">
    <property type="protein sequence ID" value="MBB4760911.1"/>
    <property type="molecule type" value="Genomic_DNA"/>
</dbReference>
<dbReference type="InterPro" id="IPR023214">
    <property type="entry name" value="HAD_sf"/>
</dbReference>
<gene>
    <name evidence="4" type="ORF">BJ971_001467</name>
</gene>
<dbReference type="Proteomes" id="UP000578112">
    <property type="component" value="Unassembled WGS sequence"/>
</dbReference>
<protein>
    <submittedName>
        <fullName evidence="4">Putative hydrolase of the HAD superfamily</fullName>
    </submittedName>
</protein>
<evidence type="ECO:0000256" key="1">
    <source>
        <dbReference type="ARBA" id="ARBA00001946"/>
    </source>
</evidence>
<keyword evidence="2 4" id="KW-0378">Hydrolase</keyword>
<sequence>MKLRGVLLDLDGTLVDHESAAAAGLRAWLPSLGLAPTDEAVARWSTLQEAHLAAWRAGRISFAEQRRRRLRDFLGTGGSDAELDEVFAGYLTHYEREWRAYDDVAGALATIAAAGLGTAVLTNGTRDQQRCKLAATGLGGRVGPIYTIDDLGVAKPHPDAFRRACARWGLAPGAVLSVGDDHALDVLGARAAGLRAAHLDRLGRGPAGEAHRIASLAELGGLLSSGGGRDRAV</sequence>
<dbReference type="PRINTS" id="PR00413">
    <property type="entry name" value="HADHALOGNASE"/>
</dbReference>
<keyword evidence="3" id="KW-0460">Magnesium</keyword>